<keyword evidence="2" id="KW-0472">Membrane</keyword>
<evidence type="ECO:0000313" key="4">
    <source>
        <dbReference type="Proteomes" id="UP000284824"/>
    </source>
</evidence>
<dbReference type="NCBIfam" id="NF038083">
    <property type="entry name" value="CU044_5270_fam"/>
    <property type="match status" value="1"/>
</dbReference>
<dbReference type="RefSeq" id="WP_127937480.1">
    <property type="nucleotide sequence ID" value="NZ_SAUN01000001.1"/>
</dbReference>
<evidence type="ECO:0008006" key="5">
    <source>
        <dbReference type="Google" id="ProtNLM"/>
    </source>
</evidence>
<accession>A0A438MK02</accession>
<dbReference type="Proteomes" id="UP000284824">
    <property type="component" value="Unassembled WGS sequence"/>
</dbReference>
<name>A0A438MK02_9ACTN</name>
<gene>
    <name evidence="3" type="ORF">EDD27_8605</name>
</gene>
<evidence type="ECO:0000256" key="2">
    <source>
        <dbReference type="SAM" id="Phobius"/>
    </source>
</evidence>
<feature type="compositionally biased region" description="Basic and acidic residues" evidence="1">
    <location>
        <begin position="108"/>
        <end position="127"/>
    </location>
</feature>
<dbReference type="AlphaFoldDB" id="A0A438MK02"/>
<evidence type="ECO:0000256" key="1">
    <source>
        <dbReference type="SAM" id="MobiDB-lite"/>
    </source>
</evidence>
<keyword evidence="2" id="KW-1133">Transmembrane helix</keyword>
<sequence length="284" mass="30341">MDDLDNTLATLLAKPEPPAEAINRSRGRLQDRMRGRRARRRIGWLAPGLSLATAAAAVAVITTGVTTPAGAPASGREVLLMAAVSAARTPEGSGAYWHVTRQWSNPDMPREESWTGRDGRRWSKGEPGDSPDAAVTDPAPLMLKGAEVDFEDLDKLPADPEALKARIAELPGRDSDMAASEQRSDDVLSLIALITELPAPSQVRSAAFRALATMPEVKRTGTVDDGEELLIADADGEPEIKLVVDPDTSRVMRTNYLLADDGSLAGDPNGFISVTTGWTDQPPQ</sequence>
<reference evidence="3 4" key="1">
    <citation type="submission" date="2019-01" db="EMBL/GenBank/DDBJ databases">
        <title>Sequencing the genomes of 1000 actinobacteria strains.</title>
        <authorList>
            <person name="Klenk H.-P."/>
        </authorList>
    </citation>
    <scope>NUCLEOTIDE SEQUENCE [LARGE SCALE GENOMIC DNA]</scope>
    <source>
        <strain evidence="3 4">DSM 43925</strain>
    </source>
</reference>
<feature type="transmembrane region" description="Helical" evidence="2">
    <location>
        <begin position="42"/>
        <end position="61"/>
    </location>
</feature>
<protein>
    <recommendedName>
        <fullName evidence="5">CU044_5270 family protein</fullName>
    </recommendedName>
</protein>
<dbReference type="OrthoDB" id="3532098at2"/>
<dbReference type="InterPro" id="IPR047789">
    <property type="entry name" value="CU044_5270-like"/>
</dbReference>
<comment type="caution">
    <text evidence="3">The sequence shown here is derived from an EMBL/GenBank/DDBJ whole genome shotgun (WGS) entry which is preliminary data.</text>
</comment>
<feature type="region of interest" description="Disordered" evidence="1">
    <location>
        <begin position="107"/>
        <end position="138"/>
    </location>
</feature>
<dbReference type="EMBL" id="SAUN01000001">
    <property type="protein sequence ID" value="RVX45785.1"/>
    <property type="molecule type" value="Genomic_DNA"/>
</dbReference>
<proteinExistence type="predicted"/>
<evidence type="ECO:0000313" key="3">
    <source>
        <dbReference type="EMBL" id="RVX45785.1"/>
    </source>
</evidence>
<keyword evidence="4" id="KW-1185">Reference proteome</keyword>
<organism evidence="3 4">
    <name type="scientific">Nonomuraea polychroma</name>
    <dbReference type="NCBI Taxonomy" id="46176"/>
    <lineage>
        <taxon>Bacteria</taxon>
        <taxon>Bacillati</taxon>
        <taxon>Actinomycetota</taxon>
        <taxon>Actinomycetes</taxon>
        <taxon>Streptosporangiales</taxon>
        <taxon>Streptosporangiaceae</taxon>
        <taxon>Nonomuraea</taxon>
    </lineage>
</organism>
<keyword evidence="2" id="KW-0812">Transmembrane</keyword>